<feature type="compositionally biased region" description="Basic and acidic residues" evidence="1">
    <location>
        <begin position="133"/>
        <end position="155"/>
    </location>
</feature>
<sequence length="155" mass="17803">KKKKKKKKRRYQKGYEQTRDEKEQQIEPDKMNVLQSSANDTNPSFAQTNVMDLDGMQAQPATTTTTTNPNSAQSNAITSTEILGYTGASRREEERLYKKKTSKTIHTHTHTQNDNNFFFFIKKKRNVKSSNATDKRTVGKITDERPPKKRSSDSN</sequence>
<dbReference type="EMBL" id="ASPP01038821">
    <property type="protein sequence ID" value="ETO01245.1"/>
    <property type="molecule type" value="Genomic_DNA"/>
</dbReference>
<comment type="caution">
    <text evidence="2">The sequence shown here is derived from an EMBL/GenBank/DDBJ whole genome shotgun (WGS) entry which is preliminary data.</text>
</comment>
<keyword evidence="3" id="KW-1185">Reference proteome</keyword>
<name>X6LKI8_RETFI</name>
<feature type="region of interest" description="Disordered" evidence="1">
    <location>
        <begin position="1"/>
        <end position="109"/>
    </location>
</feature>
<dbReference type="AlphaFoldDB" id="X6LKI8"/>
<accession>X6LKI8</accession>
<proteinExistence type="predicted"/>
<feature type="compositionally biased region" description="Basic residues" evidence="1">
    <location>
        <begin position="97"/>
        <end position="109"/>
    </location>
</feature>
<evidence type="ECO:0000313" key="3">
    <source>
        <dbReference type="Proteomes" id="UP000023152"/>
    </source>
</evidence>
<feature type="compositionally biased region" description="Basic and acidic residues" evidence="1">
    <location>
        <begin position="16"/>
        <end position="30"/>
    </location>
</feature>
<organism evidence="2 3">
    <name type="scientific">Reticulomyxa filosa</name>
    <dbReference type="NCBI Taxonomy" id="46433"/>
    <lineage>
        <taxon>Eukaryota</taxon>
        <taxon>Sar</taxon>
        <taxon>Rhizaria</taxon>
        <taxon>Retaria</taxon>
        <taxon>Foraminifera</taxon>
        <taxon>Monothalamids</taxon>
        <taxon>Reticulomyxidae</taxon>
        <taxon>Reticulomyxa</taxon>
    </lineage>
</organism>
<feature type="non-terminal residue" evidence="2">
    <location>
        <position position="1"/>
    </location>
</feature>
<evidence type="ECO:0000313" key="2">
    <source>
        <dbReference type="EMBL" id="ETO01245.1"/>
    </source>
</evidence>
<feature type="region of interest" description="Disordered" evidence="1">
    <location>
        <begin position="124"/>
        <end position="155"/>
    </location>
</feature>
<dbReference type="Proteomes" id="UP000023152">
    <property type="component" value="Unassembled WGS sequence"/>
</dbReference>
<evidence type="ECO:0000256" key="1">
    <source>
        <dbReference type="SAM" id="MobiDB-lite"/>
    </source>
</evidence>
<reference evidence="2 3" key="1">
    <citation type="journal article" date="2013" name="Curr. Biol.">
        <title>The Genome of the Foraminiferan Reticulomyxa filosa.</title>
        <authorList>
            <person name="Glockner G."/>
            <person name="Hulsmann N."/>
            <person name="Schleicher M."/>
            <person name="Noegel A.A."/>
            <person name="Eichinger L."/>
            <person name="Gallinger C."/>
            <person name="Pawlowski J."/>
            <person name="Sierra R."/>
            <person name="Euteneuer U."/>
            <person name="Pillet L."/>
            <person name="Moustafa A."/>
            <person name="Platzer M."/>
            <person name="Groth M."/>
            <person name="Szafranski K."/>
            <person name="Schliwa M."/>
        </authorList>
    </citation>
    <scope>NUCLEOTIDE SEQUENCE [LARGE SCALE GENOMIC DNA]</scope>
</reference>
<feature type="compositionally biased region" description="Polar residues" evidence="1">
    <location>
        <begin position="33"/>
        <end position="50"/>
    </location>
</feature>
<gene>
    <name evidence="2" type="ORF">RFI_36195</name>
</gene>
<feature type="compositionally biased region" description="Low complexity" evidence="1">
    <location>
        <begin position="57"/>
        <end position="76"/>
    </location>
</feature>
<feature type="compositionally biased region" description="Basic residues" evidence="1">
    <location>
        <begin position="1"/>
        <end position="12"/>
    </location>
</feature>
<protein>
    <submittedName>
        <fullName evidence="2">Uncharacterized protein</fullName>
    </submittedName>
</protein>